<feature type="compositionally biased region" description="Basic residues" evidence="1">
    <location>
        <begin position="549"/>
        <end position="560"/>
    </location>
</feature>
<dbReference type="Proteomes" id="UP000726737">
    <property type="component" value="Unassembled WGS sequence"/>
</dbReference>
<evidence type="ECO:0008006" key="4">
    <source>
        <dbReference type="Google" id="ProtNLM"/>
    </source>
</evidence>
<feature type="compositionally biased region" description="Polar residues" evidence="1">
    <location>
        <begin position="363"/>
        <end position="375"/>
    </location>
</feature>
<dbReference type="InterPro" id="IPR053051">
    <property type="entry name" value="HDAC_complex_subunit"/>
</dbReference>
<feature type="compositionally biased region" description="Polar residues" evidence="1">
    <location>
        <begin position="323"/>
        <end position="335"/>
    </location>
</feature>
<comment type="caution">
    <text evidence="2">The sequence shown here is derived from an EMBL/GenBank/DDBJ whole genome shotgun (WGS) entry which is preliminary data.</text>
</comment>
<dbReference type="SUPFAM" id="SSF57903">
    <property type="entry name" value="FYVE/PHD zinc finger"/>
    <property type="match status" value="1"/>
</dbReference>
<feature type="region of interest" description="Disordered" evidence="1">
    <location>
        <begin position="482"/>
        <end position="521"/>
    </location>
</feature>
<protein>
    <recommendedName>
        <fullName evidence="4">Zinc finger PHD-type domain-containing protein</fullName>
    </recommendedName>
</protein>
<accession>A0A9P6PXM2</accession>
<dbReference type="PANTHER" id="PTHR47793">
    <property type="entry name" value="HISTONE DEACETYLASE COMPLEX SUBUNIT CTI6"/>
    <property type="match status" value="1"/>
</dbReference>
<keyword evidence="3" id="KW-1185">Reference proteome</keyword>
<feature type="compositionally biased region" description="Low complexity" evidence="1">
    <location>
        <begin position="583"/>
        <end position="597"/>
    </location>
</feature>
<feature type="compositionally biased region" description="Polar residues" evidence="1">
    <location>
        <begin position="437"/>
        <end position="447"/>
    </location>
</feature>
<feature type="compositionally biased region" description="Low complexity" evidence="1">
    <location>
        <begin position="536"/>
        <end position="546"/>
    </location>
</feature>
<evidence type="ECO:0000256" key="1">
    <source>
        <dbReference type="SAM" id="MobiDB-lite"/>
    </source>
</evidence>
<dbReference type="InterPro" id="IPR013083">
    <property type="entry name" value="Znf_RING/FYVE/PHD"/>
</dbReference>
<reference evidence="2" key="1">
    <citation type="journal article" date="2020" name="Fungal Divers.">
        <title>Resolving the Mortierellaceae phylogeny through synthesis of multi-gene phylogenetics and phylogenomics.</title>
        <authorList>
            <person name="Vandepol N."/>
            <person name="Liber J."/>
            <person name="Desiro A."/>
            <person name="Na H."/>
            <person name="Kennedy M."/>
            <person name="Barry K."/>
            <person name="Grigoriev I.V."/>
            <person name="Miller A.N."/>
            <person name="O'Donnell K."/>
            <person name="Stajich J.E."/>
            <person name="Bonito G."/>
        </authorList>
    </citation>
    <scope>NUCLEOTIDE SEQUENCE</scope>
    <source>
        <strain evidence="2">KOD948</strain>
    </source>
</reference>
<dbReference type="OrthoDB" id="79252at2759"/>
<feature type="compositionally biased region" description="Polar residues" evidence="1">
    <location>
        <begin position="49"/>
        <end position="58"/>
    </location>
</feature>
<dbReference type="PANTHER" id="PTHR47793:SF1">
    <property type="entry name" value="HISTONE DEACETYLASE COMPLEX SUBUNIT CTI6"/>
    <property type="match status" value="1"/>
</dbReference>
<feature type="compositionally biased region" description="Polar residues" evidence="1">
    <location>
        <begin position="203"/>
        <end position="227"/>
    </location>
</feature>
<organism evidence="2 3">
    <name type="scientific">Mortierella polycephala</name>
    <dbReference type="NCBI Taxonomy" id="41804"/>
    <lineage>
        <taxon>Eukaryota</taxon>
        <taxon>Fungi</taxon>
        <taxon>Fungi incertae sedis</taxon>
        <taxon>Mucoromycota</taxon>
        <taxon>Mortierellomycotina</taxon>
        <taxon>Mortierellomycetes</taxon>
        <taxon>Mortierellales</taxon>
        <taxon>Mortierellaceae</taxon>
        <taxon>Mortierella</taxon>
    </lineage>
</organism>
<feature type="compositionally biased region" description="Basic and acidic residues" evidence="1">
    <location>
        <begin position="135"/>
        <end position="144"/>
    </location>
</feature>
<feature type="compositionally biased region" description="Low complexity" evidence="1">
    <location>
        <begin position="376"/>
        <end position="386"/>
    </location>
</feature>
<feature type="region of interest" description="Disordered" evidence="1">
    <location>
        <begin position="95"/>
        <end position="386"/>
    </location>
</feature>
<evidence type="ECO:0000313" key="3">
    <source>
        <dbReference type="Proteomes" id="UP000726737"/>
    </source>
</evidence>
<feature type="compositionally biased region" description="Low complexity" evidence="1">
    <location>
        <begin position="336"/>
        <end position="346"/>
    </location>
</feature>
<dbReference type="AlphaFoldDB" id="A0A9P6PXM2"/>
<dbReference type="Pfam" id="PF20826">
    <property type="entry name" value="PHD_5"/>
    <property type="match status" value="1"/>
</dbReference>
<evidence type="ECO:0000313" key="2">
    <source>
        <dbReference type="EMBL" id="KAG0255967.1"/>
    </source>
</evidence>
<name>A0A9P6PXM2_9FUNG</name>
<dbReference type="InterPro" id="IPR011011">
    <property type="entry name" value="Znf_FYVE_PHD"/>
</dbReference>
<proteinExistence type="predicted"/>
<feature type="compositionally biased region" description="Low complexity" evidence="1">
    <location>
        <begin position="184"/>
        <end position="196"/>
    </location>
</feature>
<dbReference type="Gene3D" id="3.30.40.10">
    <property type="entry name" value="Zinc/RING finger domain, C3HC4 (zinc finger)"/>
    <property type="match status" value="1"/>
</dbReference>
<sequence>MIQCETCKVWQHCPCVGLGDGEVTPDKYYCDSCRPENHPYRVQNGQLVSNSKVNSNAKPTKKRSTMNSKEASIPMDLMLAQQKWNEEHQDEIEDDIITHRVSSKRRRKTESSTTDIDEDHHDAARDPQPSSPTTTKKDDHKEKNGSSTNDLDTAAASSTSSSQSSSPKTPSSGNGRMNSKKSTAKSASKAGSRSNSPAVNGIDNRNPNSHSQQDASTKSDGGSSPKNSRAIEDEDAKGAEGSPESVVPSSKRRKTNARSEMESRAESASLDYQEDSTSKKESNADHSDVPTRSRKNGNSRGNCKKNSNSNDDDHSREDLACPNNHSNSISSLQAGSVSSPVTTVKKSFPRRGAERQCMRSGSRHSTPTPHNGESTPQPMAPAAPAMVRYPSSKMTILDMTKRAKQLLDYISRVQIDMADRKSKSATNSPEGARPSTPKMSSPSQTCPDQKPHTSIDVEMKEKAISEETATFRLPASASSRIVHGDSQVCPDLSRSSMDSTSSTMDGVHEPSSPVDVKVPSNKEMTIKVVPMNAQDSSPLLSTPPLSVHDHHHHHGHRQQHRSGTPDSESTHEPLTPPHHPTESSEQQSSTSSGSVEGVKTDPAAVTSLELMDKLTGDLIRFQEKFGAYA</sequence>
<feature type="region of interest" description="Disordered" evidence="1">
    <location>
        <begin position="49"/>
        <end position="72"/>
    </location>
</feature>
<gene>
    <name evidence="2" type="ORF">BG011_004836</name>
</gene>
<dbReference type="EMBL" id="JAAAJA010000323">
    <property type="protein sequence ID" value="KAG0255967.1"/>
    <property type="molecule type" value="Genomic_DNA"/>
</dbReference>
<feature type="compositionally biased region" description="Low complexity" evidence="1">
    <location>
        <begin position="146"/>
        <end position="172"/>
    </location>
</feature>
<feature type="region of interest" description="Disordered" evidence="1">
    <location>
        <begin position="419"/>
        <end position="452"/>
    </location>
</feature>
<feature type="compositionally biased region" description="Basic and acidic residues" evidence="1">
    <location>
        <begin position="276"/>
        <end position="291"/>
    </location>
</feature>
<feature type="compositionally biased region" description="Low complexity" evidence="1">
    <location>
        <begin position="495"/>
        <end position="505"/>
    </location>
</feature>
<feature type="region of interest" description="Disordered" evidence="1">
    <location>
        <begin position="533"/>
        <end position="600"/>
    </location>
</feature>